<keyword evidence="10" id="KW-1185">Reference proteome</keyword>
<evidence type="ECO:0000256" key="2">
    <source>
        <dbReference type="ARBA" id="ARBA00009178"/>
    </source>
</evidence>
<feature type="signal peptide" evidence="8">
    <location>
        <begin position="1"/>
        <end position="27"/>
    </location>
</feature>
<evidence type="ECO:0000313" key="9">
    <source>
        <dbReference type="EMBL" id="EOY21238.1"/>
    </source>
</evidence>
<evidence type="ECO:0000256" key="5">
    <source>
        <dbReference type="ARBA" id="ARBA00022729"/>
    </source>
</evidence>
<comment type="function">
    <text evidence="7">Cell signaling peptide that may regulate plant stress, growth, and development. Mediates a rapid alkalinization of extracellular space by mediating a transient increase in the cytoplasmic Ca(2+) concentration leading to a calcium-dependent signaling events through a cell surface receptor and a concomitant activation of some intracellular mitogen-activated protein kinases.</text>
</comment>
<evidence type="ECO:0000256" key="8">
    <source>
        <dbReference type="SAM" id="SignalP"/>
    </source>
</evidence>
<dbReference type="HOGENOM" id="CLU_2762957_0_0_1"/>
<comment type="similarity">
    <text evidence="2">Belongs to the plant rapid alkalinization factor (RALF) family.</text>
</comment>
<dbReference type="InParanoid" id="A0A061FVZ5"/>
<comment type="subcellular location">
    <subcellularLocation>
        <location evidence="1">Secreted</location>
    </subcellularLocation>
</comment>
<evidence type="ECO:0008006" key="11">
    <source>
        <dbReference type="Google" id="ProtNLM"/>
    </source>
</evidence>
<keyword evidence="4" id="KW-0372">Hormone</keyword>
<sequence length="70" mass="7565">MSICNKFIFFCFCAMLVGSVLIGDTNANKVIGKGAMAANRELPCKGGNCLPQPSNPENRGCETIERCRHS</sequence>
<dbReference type="GO" id="GO:0005179">
    <property type="term" value="F:hormone activity"/>
    <property type="evidence" value="ECO:0007669"/>
    <property type="project" value="UniProtKB-KW"/>
</dbReference>
<evidence type="ECO:0000256" key="7">
    <source>
        <dbReference type="ARBA" id="ARBA00037228"/>
    </source>
</evidence>
<protein>
    <recommendedName>
        <fullName evidence="11">Rapid ALkalinization Factor</fullName>
    </recommendedName>
</protein>
<dbReference type="GO" id="GO:0040008">
    <property type="term" value="P:regulation of growth"/>
    <property type="evidence" value="ECO:0007669"/>
    <property type="project" value="UniProtKB-ARBA"/>
</dbReference>
<dbReference type="Gramene" id="EOY21238">
    <property type="protein sequence ID" value="EOY21238"/>
    <property type="gene ID" value="TCM_012643"/>
</dbReference>
<keyword evidence="6" id="KW-1015">Disulfide bond</keyword>
<keyword evidence="3" id="KW-0964">Secreted</keyword>
<evidence type="ECO:0000256" key="1">
    <source>
        <dbReference type="ARBA" id="ARBA00004613"/>
    </source>
</evidence>
<dbReference type="GO" id="GO:0005576">
    <property type="term" value="C:extracellular region"/>
    <property type="evidence" value="ECO:0007669"/>
    <property type="project" value="UniProtKB-SubCell"/>
</dbReference>
<dbReference type="OMA" id="ENRGCET"/>
<dbReference type="PANTHER" id="PTHR34270">
    <property type="entry name" value="PROTEIN RALF-LIKE 15-RELATED"/>
    <property type="match status" value="1"/>
</dbReference>
<proteinExistence type="inferred from homology"/>
<dbReference type="PANTHER" id="PTHR34270:SF3">
    <property type="entry name" value="PROTEIN RALF-LIKE 16-RELATED"/>
    <property type="match status" value="1"/>
</dbReference>
<dbReference type="Proteomes" id="UP000026915">
    <property type="component" value="Chromosome 3"/>
</dbReference>
<dbReference type="InterPro" id="IPR008801">
    <property type="entry name" value="RALF"/>
</dbReference>
<keyword evidence="5 8" id="KW-0732">Signal</keyword>
<dbReference type="EMBL" id="CM001881">
    <property type="protein sequence ID" value="EOY21238.1"/>
    <property type="molecule type" value="Genomic_DNA"/>
</dbReference>
<evidence type="ECO:0000313" key="10">
    <source>
        <dbReference type="Proteomes" id="UP000026915"/>
    </source>
</evidence>
<evidence type="ECO:0000256" key="4">
    <source>
        <dbReference type="ARBA" id="ARBA00022702"/>
    </source>
</evidence>
<dbReference type="AlphaFoldDB" id="A0A061FVZ5"/>
<accession>A0A061FVZ5</accession>
<feature type="chain" id="PRO_5001598367" description="Rapid ALkalinization Factor" evidence="8">
    <location>
        <begin position="28"/>
        <end position="70"/>
    </location>
</feature>
<reference evidence="9 10" key="1">
    <citation type="journal article" date="2013" name="Genome Biol.">
        <title>The genome sequence of the most widely cultivated cacao type and its use to identify candidate genes regulating pod color.</title>
        <authorList>
            <person name="Motamayor J.C."/>
            <person name="Mockaitis K."/>
            <person name="Schmutz J."/>
            <person name="Haiminen N."/>
            <person name="Iii D.L."/>
            <person name="Cornejo O."/>
            <person name="Findley S.D."/>
            <person name="Zheng P."/>
            <person name="Utro F."/>
            <person name="Royaert S."/>
            <person name="Saski C."/>
            <person name="Jenkins J."/>
            <person name="Podicheti R."/>
            <person name="Zhao M."/>
            <person name="Scheffler B.E."/>
            <person name="Stack J.C."/>
            <person name="Feltus F.A."/>
            <person name="Mustiga G.M."/>
            <person name="Amores F."/>
            <person name="Phillips W."/>
            <person name="Marelli J.P."/>
            <person name="May G.D."/>
            <person name="Shapiro H."/>
            <person name="Ma J."/>
            <person name="Bustamante C.D."/>
            <person name="Schnell R.J."/>
            <person name="Main D."/>
            <person name="Gilbert D."/>
            <person name="Parida L."/>
            <person name="Kuhn D.N."/>
        </authorList>
    </citation>
    <scope>NUCLEOTIDE SEQUENCE [LARGE SCALE GENOMIC DNA]</scope>
    <source>
        <strain evidence="10">cv. Matina 1-6</strain>
    </source>
</reference>
<evidence type="ECO:0000256" key="3">
    <source>
        <dbReference type="ARBA" id="ARBA00022525"/>
    </source>
</evidence>
<gene>
    <name evidence="9" type="ORF">TCM_012643</name>
</gene>
<evidence type="ECO:0000256" key="6">
    <source>
        <dbReference type="ARBA" id="ARBA00023157"/>
    </source>
</evidence>
<name>A0A061FVZ5_THECC</name>
<organism evidence="9 10">
    <name type="scientific">Theobroma cacao</name>
    <name type="common">Cacao</name>
    <name type="synonym">Cocoa</name>
    <dbReference type="NCBI Taxonomy" id="3641"/>
    <lineage>
        <taxon>Eukaryota</taxon>
        <taxon>Viridiplantae</taxon>
        <taxon>Streptophyta</taxon>
        <taxon>Embryophyta</taxon>
        <taxon>Tracheophyta</taxon>
        <taxon>Spermatophyta</taxon>
        <taxon>Magnoliopsida</taxon>
        <taxon>eudicotyledons</taxon>
        <taxon>Gunneridae</taxon>
        <taxon>Pentapetalae</taxon>
        <taxon>rosids</taxon>
        <taxon>malvids</taxon>
        <taxon>Malvales</taxon>
        <taxon>Malvaceae</taxon>
        <taxon>Byttnerioideae</taxon>
        <taxon>Theobroma</taxon>
    </lineage>
</organism>
<dbReference type="Pfam" id="PF05498">
    <property type="entry name" value="RALF"/>
    <property type="match status" value="1"/>
</dbReference>